<dbReference type="GO" id="GO:0004519">
    <property type="term" value="F:endonuclease activity"/>
    <property type="evidence" value="ECO:0007669"/>
    <property type="project" value="InterPro"/>
</dbReference>
<dbReference type="InterPro" id="IPR046461">
    <property type="entry name" value="TerL_ATPase"/>
</dbReference>
<evidence type="ECO:0000259" key="2">
    <source>
        <dbReference type="Pfam" id="PF20441"/>
    </source>
</evidence>
<dbReference type="OrthoDB" id="9760250at2"/>
<sequence length="543" mass="62581">MNEIKLRSRENILEYAKKYIKIKNNEFQNSPFYIDEKTALNAVLFISLLKHTDGDLAGKPFQLLDFQIEFIIDIIATYSKEKKARRYSYALLFIPRKNGKTELIGAILLYFLFIDKEKGKKIYCAANETEQAKLVFNAASSMVSQEKELNEICYQYKTYREIRKKNAKFEDFIKVLTASSETKDGLRPYVFIYDELHAAKDGSLYKVLEEGTASRSNSLCIVISTAGYNQNGEMKKQYDYCKKVQSGIINDPSTYAKIYEPDKNDNWQDEKTWIKVNPALGYGVKIEKLREYFEKAKNNAEDEVSFKTKHLNIWTSNAGAFVKDDDFIKCNLGDLDLSKDVYLGIDLSATTDLTALAMICEVNKILHIDFKFYAPELSARERSRRDKVHYLEWARQGFLTLTPGNSVDYDYLIEDIIALNKTLKIKMIGYDPWNSHEVAKKLAEENLECVQIRQGFATISEPLKEYQIRVLKQTLNHNANPILRWCNSNLVVDKDARENIKPDKKRSSERIDAISALVTAIATKNSIEKPKSSVYETRGIRFL</sequence>
<dbReference type="EMBL" id="NXLZ01000008">
    <property type="protein sequence ID" value="TKX30662.1"/>
    <property type="molecule type" value="Genomic_DNA"/>
</dbReference>
<dbReference type="InterPro" id="IPR046462">
    <property type="entry name" value="TerL_nuclease"/>
</dbReference>
<dbReference type="PANTHER" id="PTHR41287">
    <property type="match status" value="1"/>
</dbReference>
<comment type="caution">
    <text evidence="3">The sequence shown here is derived from an EMBL/GenBank/DDBJ whole genome shotgun (WGS) entry which is preliminary data.</text>
</comment>
<dbReference type="PANTHER" id="PTHR41287:SF1">
    <property type="entry name" value="PROTEIN YMFN"/>
    <property type="match status" value="1"/>
</dbReference>
<dbReference type="AlphaFoldDB" id="A0A4V6YB27"/>
<protein>
    <submittedName>
        <fullName evidence="3">Terminase large subunit</fullName>
    </submittedName>
</protein>
<keyword evidence="4" id="KW-1185">Reference proteome</keyword>
<gene>
    <name evidence="3" type="ORF">CQA69_05360</name>
</gene>
<dbReference type="Pfam" id="PF20441">
    <property type="entry name" value="TerL_nuclease"/>
    <property type="match status" value="1"/>
</dbReference>
<dbReference type="InterPro" id="IPR027417">
    <property type="entry name" value="P-loop_NTPase"/>
</dbReference>
<accession>A0A4V6YB27</accession>
<dbReference type="Proteomes" id="UP000308838">
    <property type="component" value="Unassembled WGS sequence"/>
</dbReference>
<dbReference type="RefSeq" id="WP_137620769.1">
    <property type="nucleotide sequence ID" value="NZ_NXLZ01000008.1"/>
</dbReference>
<dbReference type="Pfam" id="PF03354">
    <property type="entry name" value="TerL_ATPase"/>
    <property type="match status" value="1"/>
</dbReference>
<organism evidence="3 4">
    <name type="scientific">Campylobacter estrildidarum</name>
    <dbReference type="NCBI Taxonomy" id="2510189"/>
    <lineage>
        <taxon>Bacteria</taxon>
        <taxon>Pseudomonadati</taxon>
        <taxon>Campylobacterota</taxon>
        <taxon>Epsilonproteobacteria</taxon>
        <taxon>Campylobacterales</taxon>
        <taxon>Campylobacteraceae</taxon>
        <taxon>Campylobacter</taxon>
    </lineage>
</organism>
<feature type="domain" description="Terminase large subunit-like endonuclease" evidence="2">
    <location>
        <begin position="250"/>
        <end position="523"/>
    </location>
</feature>
<reference evidence="3 4" key="1">
    <citation type="submission" date="2018-05" db="EMBL/GenBank/DDBJ databases">
        <title>Novel Campyloabacter and Helicobacter Species and Strains.</title>
        <authorList>
            <person name="Mannion A.J."/>
            <person name="Shen Z."/>
            <person name="Fox J.G."/>
        </authorList>
    </citation>
    <scope>NUCLEOTIDE SEQUENCE [LARGE SCALE GENOMIC DNA]</scope>
    <source>
        <strain evidence="4">MIT17-664</strain>
    </source>
</reference>
<evidence type="ECO:0000313" key="4">
    <source>
        <dbReference type="Proteomes" id="UP000308838"/>
    </source>
</evidence>
<evidence type="ECO:0000313" key="3">
    <source>
        <dbReference type="EMBL" id="TKX30662.1"/>
    </source>
</evidence>
<evidence type="ECO:0000259" key="1">
    <source>
        <dbReference type="Pfam" id="PF03354"/>
    </source>
</evidence>
<proteinExistence type="predicted"/>
<feature type="domain" description="Terminase large subunit-like ATPase" evidence="1">
    <location>
        <begin position="82"/>
        <end position="242"/>
    </location>
</feature>
<dbReference type="Gene3D" id="3.40.50.300">
    <property type="entry name" value="P-loop containing nucleotide triphosphate hydrolases"/>
    <property type="match status" value="1"/>
</dbReference>
<dbReference type="InterPro" id="IPR005021">
    <property type="entry name" value="Terminase_largesu-like"/>
</dbReference>
<name>A0A4V6YB27_9BACT</name>